<evidence type="ECO:0000313" key="1">
    <source>
        <dbReference type="Proteomes" id="UP000887576"/>
    </source>
</evidence>
<reference evidence="2" key="1">
    <citation type="submission" date="2022-11" db="UniProtKB">
        <authorList>
            <consortium name="WormBaseParasite"/>
        </authorList>
    </citation>
    <scope>IDENTIFICATION</scope>
</reference>
<accession>A0AC34Q704</accession>
<protein>
    <submittedName>
        <fullName evidence="2">Uncharacterized protein</fullName>
    </submittedName>
</protein>
<evidence type="ECO:0000313" key="2">
    <source>
        <dbReference type="WBParaSite" id="JU765_v2.g13647.t1"/>
    </source>
</evidence>
<proteinExistence type="predicted"/>
<sequence length="73" mass="8278">MIGFEIPFGKTILPKDYPEATIAYNGQALINFWNDLEIIVDQKVLNEIVDTSDNGKDDEDTREGSKTDENEEN</sequence>
<dbReference type="WBParaSite" id="JU765_v2.g13647.t1">
    <property type="protein sequence ID" value="JU765_v2.g13647.t1"/>
    <property type="gene ID" value="JU765_v2.g13647"/>
</dbReference>
<dbReference type="Proteomes" id="UP000887576">
    <property type="component" value="Unplaced"/>
</dbReference>
<name>A0AC34Q704_9BILA</name>
<organism evidence="1 2">
    <name type="scientific">Panagrolaimus sp. JU765</name>
    <dbReference type="NCBI Taxonomy" id="591449"/>
    <lineage>
        <taxon>Eukaryota</taxon>
        <taxon>Metazoa</taxon>
        <taxon>Ecdysozoa</taxon>
        <taxon>Nematoda</taxon>
        <taxon>Chromadorea</taxon>
        <taxon>Rhabditida</taxon>
        <taxon>Tylenchina</taxon>
        <taxon>Panagrolaimomorpha</taxon>
        <taxon>Panagrolaimoidea</taxon>
        <taxon>Panagrolaimidae</taxon>
        <taxon>Panagrolaimus</taxon>
    </lineage>
</organism>